<dbReference type="InterPro" id="IPR002937">
    <property type="entry name" value="Amino_oxidase"/>
</dbReference>
<proteinExistence type="predicted"/>
<dbReference type="Proteomes" id="UP000606003">
    <property type="component" value="Unassembled WGS sequence"/>
</dbReference>
<dbReference type="Pfam" id="PF01593">
    <property type="entry name" value="Amino_oxidase"/>
    <property type="match status" value="1"/>
</dbReference>
<reference evidence="2 3" key="1">
    <citation type="submission" date="2020-09" db="EMBL/GenBank/DDBJ databases">
        <authorList>
            <person name="Kim M.K."/>
        </authorList>
    </citation>
    <scope>NUCLEOTIDE SEQUENCE [LARGE SCALE GENOMIC DNA]</scope>
    <source>
        <strain evidence="2 3">BT189</strain>
    </source>
</reference>
<dbReference type="Gene3D" id="3.50.50.60">
    <property type="entry name" value="FAD/NAD(P)-binding domain"/>
    <property type="match status" value="1"/>
</dbReference>
<dbReference type="EMBL" id="JACXAC010000005">
    <property type="protein sequence ID" value="MBD2723789.1"/>
    <property type="molecule type" value="Genomic_DNA"/>
</dbReference>
<feature type="domain" description="Amine oxidase" evidence="1">
    <location>
        <begin position="15"/>
        <end position="430"/>
    </location>
</feature>
<evidence type="ECO:0000259" key="1">
    <source>
        <dbReference type="Pfam" id="PF01593"/>
    </source>
</evidence>
<keyword evidence="3" id="KW-1185">Reference proteome</keyword>
<dbReference type="RefSeq" id="WP_190926840.1">
    <property type="nucleotide sequence ID" value="NZ_JACXAC010000005.1"/>
</dbReference>
<comment type="caution">
    <text evidence="2">The sequence shown here is derived from an EMBL/GenBank/DDBJ whole genome shotgun (WGS) entry which is preliminary data.</text>
</comment>
<dbReference type="SUPFAM" id="SSF51905">
    <property type="entry name" value="FAD/NAD(P)-binding domain"/>
    <property type="match status" value="1"/>
</dbReference>
<dbReference type="PANTHER" id="PTHR42841">
    <property type="entry name" value="AMINE OXIDASE"/>
    <property type="match status" value="1"/>
</dbReference>
<protein>
    <submittedName>
        <fullName evidence="2">FAD-dependent oxidoreductase</fullName>
    </submittedName>
</protein>
<accession>A0ABR8K0R0</accession>
<name>A0ABR8K0R0_9BACT</name>
<sequence>MTSSSPPIIIIGAGMAGLSCATWLHRAGRPVLVLEAADGVGGRVRTDLTPEGFRLDRGFQVLQTNYPEARRLFDYGALKLRAFRSGAVIRMPDGQETTLENPLQRPLAAFSALASPIGTLPDKLRILSLVRHVLKYKPEELLARPATDTLTFLQRYGWSEQMINSFFKPFFGGVFLDRELTAASNFFEFVFQQFVTGEAAVPALGMQQLPEQLAARLPAGTVQLNAPVAAIVDGSQVRLSSGKVVEASAIVLATDGLTTLRLLAGRSGNPADAVSTEAASFPTAARITTCTYFATSGGHSPGRNDKLLRLNASSHALAHNVAFPADVSGDYAPAGRSLISVSTHGERSLSEAELTAGVREELAAWFGPAARQWQHLRSYRIAAALPVYLAGQPVRQPLKLAERLYRCGDWAAYPSLNAALATGREVAEMIAKG</sequence>
<organism evidence="2 3">
    <name type="scientific">Hymenobacter armeniacus</name>
    <dbReference type="NCBI Taxonomy" id="2771358"/>
    <lineage>
        <taxon>Bacteria</taxon>
        <taxon>Pseudomonadati</taxon>
        <taxon>Bacteroidota</taxon>
        <taxon>Cytophagia</taxon>
        <taxon>Cytophagales</taxon>
        <taxon>Hymenobacteraceae</taxon>
        <taxon>Hymenobacter</taxon>
    </lineage>
</organism>
<gene>
    <name evidence="2" type="ORF">IC234_16800</name>
</gene>
<dbReference type="InterPro" id="IPR036188">
    <property type="entry name" value="FAD/NAD-bd_sf"/>
</dbReference>
<evidence type="ECO:0000313" key="3">
    <source>
        <dbReference type="Proteomes" id="UP000606003"/>
    </source>
</evidence>
<evidence type="ECO:0000313" key="2">
    <source>
        <dbReference type="EMBL" id="MBD2723789.1"/>
    </source>
</evidence>